<comment type="caution">
    <text evidence="1">The sequence shown here is derived from an EMBL/GenBank/DDBJ whole genome shotgun (WGS) entry which is preliminary data.</text>
</comment>
<gene>
    <name evidence="1" type="ORF">LVIROSA_LOCUS28889</name>
</gene>
<accession>A0AAU9NZR0</accession>
<reference evidence="1 2" key="1">
    <citation type="submission" date="2022-01" db="EMBL/GenBank/DDBJ databases">
        <authorList>
            <person name="Xiong W."/>
            <person name="Schranz E."/>
        </authorList>
    </citation>
    <scope>NUCLEOTIDE SEQUENCE [LARGE SCALE GENOMIC DNA]</scope>
</reference>
<sequence>MDGHTTVRDFSALRHVHVWWNILAVRVLFVWDDVEHDRLLIWLLDRNRDKMIAIVPRVLRSILNMNLVGRVISLNHFRMDHFYKDHPRYQHYKIFFGEWDNILVSTALTDVTLDPRMPEADRIRMRDRENI</sequence>
<evidence type="ECO:0000313" key="2">
    <source>
        <dbReference type="Proteomes" id="UP001157418"/>
    </source>
</evidence>
<protein>
    <submittedName>
        <fullName evidence="1">Uncharacterized protein</fullName>
    </submittedName>
</protein>
<evidence type="ECO:0000313" key="1">
    <source>
        <dbReference type="EMBL" id="CAH1442935.1"/>
    </source>
</evidence>
<organism evidence="1 2">
    <name type="scientific">Lactuca virosa</name>
    <dbReference type="NCBI Taxonomy" id="75947"/>
    <lineage>
        <taxon>Eukaryota</taxon>
        <taxon>Viridiplantae</taxon>
        <taxon>Streptophyta</taxon>
        <taxon>Embryophyta</taxon>
        <taxon>Tracheophyta</taxon>
        <taxon>Spermatophyta</taxon>
        <taxon>Magnoliopsida</taxon>
        <taxon>eudicotyledons</taxon>
        <taxon>Gunneridae</taxon>
        <taxon>Pentapetalae</taxon>
        <taxon>asterids</taxon>
        <taxon>campanulids</taxon>
        <taxon>Asterales</taxon>
        <taxon>Asteraceae</taxon>
        <taxon>Cichorioideae</taxon>
        <taxon>Cichorieae</taxon>
        <taxon>Lactucinae</taxon>
        <taxon>Lactuca</taxon>
    </lineage>
</organism>
<dbReference type="AlphaFoldDB" id="A0AAU9NZR0"/>
<dbReference type="EMBL" id="CAKMRJ010005412">
    <property type="protein sequence ID" value="CAH1442935.1"/>
    <property type="molecule type" value="Genomic_DNA"/>
</dbReference>
<proteinExistence type="predicted"/>
<keyword evidence="2" id="KW-1185">Reference proteome</keyword>
<dbReference type="Proteomes" id="UP001157418">
    <property type="component" value="Unassembled WGS sequence"/>
</dbReference>
<name>A0AAU9NZR0_9ASTR</name>